<dbReference type="EMBL" id="JAAVJI010000006">
    <property type="protein sequence ID" value="NJP01577.1"/>
    <property type="molecule type" value="Genomic_DNA"/>
</dbReference>
<name>A0ABX0YF97_9PSED</name>
<dbReference type="Pfam" id="PF03747">
    <property type="entry name" value="ADP_ribosyl_GH"/>
    <property type="match status" value="1"/>
</dbReference>
<comment type="caution">
    <text evidence="4">The sequence shown here is derived from an EMBL/GenBank/DDBJ whole genome shotgun (WGS) entry which is preliminary data.</text>
</comment>
<evidence type="ECO:0000256" key="1">
    <source>
        <dbReference type="ARBA" id="ARBA00010702"/>
    </source>
</evidence>
<dbReference type="Proteomes" id="UP000746535">
    <property type="component" value="Unassembled WGS sequence"/>
</dbReference>
<organism evidence="4 5">
    <name type="scientific">Pseudomonas quercus</name>
    <dbReference type="NCBI Taxonomy" id="2722792"/>
    <lineage>
        <taxon>Bacteria</taxon>
        <taxon>Pseudomonadati</taxon>
        <taxon>Pseudomonadota</taxon>
        <taxon>Gammaproteobacteria</taxon>
        <taxon>Pseudomonadales</taxon>
        <taxon>Pseudomonadaceae</taxon>
        <taxon>Pseudomonas</taxon>
    </lineage>
</organism>
<sequence>MSENRLKRTISSALWSAYGDALGFPTELASDRTVQQRLGHSRVSRTESWKRLVGGRFGAKVQLPAGAYSDDTQLRLSTCRAITGQGYFDVEAFAKIELPVWQSYALGAGRGSKSAASALCNRSHSWFSNFFVGYENGGGNGAAMRVQPHVWAAANLKNKDSFLPDVARNALCTHGHMRGVAGAIVHALSLAHTLDTGKTPGPEEWLDYATDIRNIATIVANDNELSTFWQPTWEEKSGRSLSASLEDTANEWQQSVRNARELIEKSYHADGAIVYAQLIALENGLSKEERGSGLKCALFANVAAFIAKRYGSQETIETVANLLDSDTDTIATMAGALIGAANPEARFIGPIQDSDYITEEASRMYEVSQRGSAATFNYPDTLYWQAPRAVIDMLSCEGNQTFIEGLGNAVATGEPYSGMQKNTAWRWFRLSFGQSVLVRYRAAAALGTDEPGPVAPVRMDTPDMFQQTPISAASSARKDLSAQANPAKLDEINLRSHDREPSVASTQYSEMSEPAEQHPDSLSESIPMEEPIVSTIDLDALTNEAIKGFDPETIGRHLLFLAEQPNAISLSIAYTSIVIKARSARLKHRKTH</sequence>
<evidence type="ECO:0000256" key="2">
    <source>
        <dbReference type="ARBA" id="ARBA00022801"/>
    </source>
</evidence>
<accession>A0ABX0YF97</accession>
<dbReference type="InterPro" id="IPR005502">
    <property type="entry name" value="Ribosyl_crysJ1"/>
</dbReference>
<evidence type="ECO:0000313" key="4">
    <source>
        <dbReference type="EMBL" id="NJP01577.1"/>
    </source>
</evidence>
<evidence type="ECO:0000313" key="5">
    <source>
        <dbReference type="Proteomes" id="UP000746535"/>
    </source>
</evidence>
<gene>
    <name evidence="4" type="ORF">HBH25_12035</name>
</gene>
<keyword evidence="2" id="KW-0378">Hydrolase</keyword>
<keyword evidence="5" id="KW-1185">Reference proteome</keyword>
<dbReference type="PANTHER" id="PTHR16222">
    <property type="entry name" value="ADP-RIBOSYLGLYCOHYDROLASE"/>
    <property type="match status" value="1"/>
</dbReference>
<reference evidence="4 5" key="1">
    <citation type="submission" date="2020-03" db="EMBL/GenBank/DDBJ databases">
        <authorList>
            <person name="Wang L."/>
            <person name="He N."/>
            <person name="Li Y."/>
            <person name="Fang Y."/>
            <person name="Zhang F."/>
        </authorList>
    </citation>
    <scope>NUCLEOTIDE SEQUENCE [LARGE SCALE GENOMIC DNA]</scope>
    <source>
        <strain evidence="5">hsmgli-8</strain>
    </source>
</reference>
<proteinExistence type="inferred from homology"/>
<evidence type="ECO:0000256" key="3">
    <source>
        <dbReference type="SAM" id="MobiDB-lite"/>
    </source>
</evidence>
<dbReference type="PANTHER" id="PTHR16222:SF24">
    <property type="entry name" value="ADP-RIBOSYLHYDROLASE ARH3"/>
    <property type="match status" value="1"/>
</dbReference>
<feature type="region of interest" description="Disordered" evidence="3">
    <location>
        <begin position="493"/>
        <end position="523"/>
    </location>
</feature>
<dbReference type="SUPFAM" id="SSF101478">
    <property type="entry name" value="ADP-ribosylglycohydrolase"/>
    <property type="match status" value="1"/>
</dbReference>
<protein>
    <submittedName>
        <fullName evidence="4">ADP-ribosylglycohydrolase family protein</fullName>
    </submittedName>
</protein>
<dbReference type="Gene3D" id="1.10.4080.10">
    <property type="entry name" value="ADP-ribosylation/Crystallin J1"/>
    <property type="match status" value="1"/>
</dbReference>
<dbReference type="RefSeq" id="WP_168084155.1">
    <property type="nucleotide sequence ID" value="NZ_JAAVJI010000006.1"/>
</dbReference>
<dbReference type="InterPro" id="IPR036705">
    <property type="entry name" value="Ribosyl_crysJ1_sf"/>
</dbReference>
<dbReference type="InterPro" id="IPR050792">
    <property type="entry name" value="ADP-ribosylglycohydrolase"/>
</dbReference>
<comment type="similarity">
    <text evidence="1">Belongs to the ADP-ribosylglycohydrolase family.</text>
</comment>